<accession>A0ABW1QTU3</accession>
<dbReference type="EC" id="4.3.2.1" evidence="2 6"/>
<feature type="non-terminal residue" evidence="9">
    <location>
        <position position="1"/>
    </location>
</feature>
<dbReference type="InterPro" id="IPR009049">
    <property type="entry name" value="Argininosuccinate_lyase"/>
</dbReference>
<dbReference type="InterPro" id="IPR000362">
    <property type="entry name" value="Fumarate_lyase_fam"/>
</dbReference>
<dbReference type="InterPro" id="IPR024083">
    <property type="entry name" value="Fumarase/histidase_N"/>
</dbReference>
<dbReference type="GO" id="GO:0004056">
    <property type="term" value="F:argininosuccinate lyase activity"/>
    <property type="evidence" value="ECO:0007669"/>
    <property type="project" value="UniProtKB-EC"/>
</dbReference>
<dbReference type="PANTHER" id="PTHR43814:SF1">
    <property type="entry name" value="ARGININOSUCCINATE LYASE"/>
    <property type="match status" value="1"/>
</dbReference>
<evidence type="ECO:0000256" key="3">
    <source>
        <dbReference type="ARBA" id="ARBA00022571"/>
    </source>
</evidence>
<comment type="pathway">
    <text evidence="1">Amino-acid biosynthesis; L-arginine biosynthesis; L-arginine from L-ornithine and carbamoyl phosphate: step 3/3.</text>
</comment>
<gene>
    <name evidence="9" type="primary">argH</name>
    <name evidence="9" type="ORF">ACFPYK_21475</name>
</gene>
<feature type="domain" description="Argininosuccinate lyase C-terminal" evidence="8">
    <location>
        <begin position="256"/>
        <end position="323"/>
    </location>
</feature>
<dbReference type="Pfam" id="PF00206">
    <property type="entry name" value="Lyase_1"/>
    <property type="match status" value="1"/>
</dbReference>
<evidence type="ECO:0000313" key="9">
    <source>
        <dbReference type="EMBL" id="MFC6151989.1"/>
    </source>
</evidence>
<dbReference type="Proteomes" id="UP001596097">
    <property type="component" value="Unassembled WGS sequence"/>
</dbReference>
<dbReference type="CDD" id="cd01359">
    <property type="entry name" value="Argininosuccinate_lyase"/>
    <property type="match status" value="1"/>
</dbReference>
<dbReference type="RefSeq" id="WP_377036167.1">
    <property type="nucleotide sequence ID" value="NZ_JBHSQL010000032.1"/>
</dbReference>
<sequence>NDQIATLGRLYLRDHAAEIGRLVEALVAALADQAERHLGVAMPGRTHLQHAQPVLLSHHLLAHAWPLVRDLDRLADWEKRVAAESPYGSGALAGSSLGLDPEQVAADLGFTGSAPNSIDGTASRDYVAEFAFVTAMIGVDVSRIAEEIILWNTKEFGFVTLDDGYSTGSSIMPQKKNPDIAELARGKAGRVIGNLTGLMATLKALPLAYNRDLQEDKEPVFDSVDTLEVLLPAFTGMIATLTFHTERLESLAPQGFALATDIAEWLVREGVPFREAHEISGACVRVAEGQDKELWDLTDDELAAISPHLTPAVRDVLSVEGSIGSRDARGGTAPVRVAEQLAELRARLS</sequence>
<dbReference type="EMBL" id="JBHSQL010000032">
    <property type="protein sequence ID" value="MFC6151989.1"/>
    <property type="molecule type" value="Genomic_DNA"/>
</dbReference>
<evidence type="ECO:0000313" key="10">
    <source>
        <dbReference type="Proteomes" id="UP001596097"/>
    </source>
</evidence>
<evidence type="ECO:0000259" key="7">
    <source>
        <dbReference type="Pfam" id="PF00206"/>
    </source>
</evidence>
<dbReference type="PRINTS" id="PR00149">
    <property type="entry name" value="FUMRATELYASE"/>
</dbReference>
<reference evidence="10" key="1">
    <citation type="journal article" date="2019" name="Int. J. Syst. Evol. Microbiol.">
        <title>The Global Catalogue of Microorganisms (GCM) 10K type strain sequencing project: providing services to taxonomists for standard genome sequencing and annotation.</title>
        <authorList>
            <consortium name="The Broad Institute Genomics Platform"/>
            <consortium name="The Broad Institute Genome Sequencing Center for Infectious Disease"/>
            <person name="Wu L."/>
            <person name="Ma J."/>
        </authorList>
    </citation>
    <scope>NUCLEOTIDE SEQUENCE [LARGE SCALE GENOMIC DNA]</scope>
    <source>
        <strain evidence="10">CGMCC 4.7198</strain>
    </source>
</reference>
<dbReference type="Pfam" id="PF14698">
    <property type="entry name" value="ASL_C2"/>
    <property type="match status" value="1"/>
</dbReference>
<protein>
    <recommendedName>
        <fullName evidence="2 6">Argininosuccinate lyase</fullName>
        <ecNumber evidence="2 6">4.3.2.1</ecNumber>
    </recommendedName>
</protein>
<dbReference type="PRINTS" id="PR00145">
    <property type="entry name" value="ARGSUCLYASE"/>
</dbReference>
<feature type="domain" description="Fumarate lyase N-terminal" evidence="7">
    <location>
        <begin position="1"/>
        <end position="193"/>
    </location>
</feature>
<dbReference type="InterPro" id="IPR029419">
    <property type="entry name" value="Arg_succ_lyase_C"/>
</dbReference>
<dbReference type="Gene3D" id="1.10.40.30">
    <property type="entry name" value="Fumarase/aspartase (C-terminal domain)"/>
    <property type="match status" value="1"/>
</dbReference>
<evidence type="ECO:0000259" key="8">
    <source>
        <dbReference type="Pfam" id="PF14698"/>
    </source>
</evidence>
<keyword evidence="10" id="KW-1185">Reference proteome</keyword>
<dbReference type="PANTHER" id="PTHR43814">
    <property type="entry name" value="ARGININOSUCCINATE LYASE"/>
    <property type="match status" value="1"/>
</dbReference>
<dbReference type="SUPFAM" id="SSF48557">
    <property type="entry name" value="L-aspartase-like"/>
    <property type="match status" value="1"/>
</dbReference>
<dbReference type="InterPro" id="IPR022761">
    <property type="entry name" value="Fumarate_lyase_N"/>
</dbReference>
<evidence type="ECO:0000256" key="2">
    <source>
        <dbReference type="ARBA" id="ARBA00012338"/>
    </source>
</evidence>
<keyword evidence="3" id="KW-0055">Arginine biosynthesis</keyword>
<name>A0ABW1QTU3_9ACTN</name>
<dbReference type="InterPro" id="IPR008948">
    <property type="entry name" value="L-Aspartase-like"/>
</dbReference>
<dbReference type="Gene3D" id="1.20.200.10">
    <property type="entry name" value="Fumarase/aspartase (Central domain)"/>
    <property type="match status" value="1"/>
</dbReference>
<keyword evidence="4" id="KW-0028">Amino-acid biosynthesis</keyword>
<proteinExistence type="predicted"/>
<keyword evidence="5 9" id="KW-0456">Lyase</keyword>
<dbReference type="Gene3D" id="1.10.275.10">
    <property type="entry name" value="Fumarase/aspartase (N-terminal domain)"/>
    <property type="match status" value="1"/>
</dbReference>
<dbReference type="NCBIfam" id="TIGR00838">
    <property type="entry name" value="argH"/>
    <property type="match status" value="1"/>
</dbReference>
<evidence type="ECO:0000256" key="4">
    <source>
        <dbReference type="ARBA" id="ARBA00022605"/>
    </source>
</evidence>
<dbReference type="PROSITE" id="PS00163">
    <property type="entry name" value="FUMARATE_LYASES"/>
    <property type="match status" value="1"/>
</dbReference>
<evidence type="ECO:0000256" key="5">
    <source>
        <dbReference type="ARBA" id="ARBA00023239"/>
    </source>
</evidence>
<dbReference type="InterPro" id="IPR020557">
    <property type="entry name" value="Fumarate_lyase_CS"/>
</dbReference>
<organism evidence="9 10">
    <name type="scientific">Mumia xiangluensis</name>
    <dbReference type="NCBI Taxonomy" id="1678900"/>
    <lineage>
        <taxon>Bacteria</taxon>
        <taxon>Bacillati</taxon>
        <taxon>Actinomycetota</taxon>
        <taxon>Actinomycetes</taxon>
        <taxon>Propionibacteriales</taxon>
        <taxon>Nocardioidaceae</taxon>
        <taxon>Mumia</taxon>
    </lineage>
</organism>
<evidence type="ECO:0000256" key="1">
    <source>
        <dbReference type="ARBA" id="ARBA00004941"/>
    </source>
</evidence>
<evidence type="ECO:0000256" key="6">
    <source>
        <dbReference type="NCBIfam" id="TIGR00838"/>
    </source>
</evidence>
<comment type="caution">
    <text evidence="9">The sequence shown here is derived from an EMBL/GenBank/DDBJ whole genome shotgun (WGS) entry which is preliminary data.</text>
</comment>